<protein>
    <submittedName>
        <fullName evidence="2">Uncharacterized protein</fullName>
    </submittedName>
</protein>
<accession>G4ZUX1</accession>
<keyword evidence="3" id="KW-1185">Reference proteome</keyword>
<dbReference type="EMBL" id="JH159156">
    <property type="protein sequence ID" value="EGZ13595.1"/>
    <property type="molecule type" value="Genomic_DNA"/>
</dbReference>
<dbReference type="RefSeq" id="XP_009531024.1">
    <property type="nucleotide sequence ID" value="XM_009532729.1"/>
</dbReference>
<dbReference type="AlphaFoldDB" id="G4ZUX1"/>
<gene>
    <name evidence="2" type="ORF">PHYSODRAFT_335355</name>
</gene>
<dbReference type="Proteomes" id="UP000002640">
    <property type="component" value="Unassembled WGS sequence"/>
</dbReference>
<dbReference type="KEGG" id="psoj:PHYSODRAFT_335355"/>
<feature type="region of interest" description="Disordered" evidence="1">
    <location>
        <begin position="213"/>
        <end position="238"/>
    </location>
</feature>
<dbReference type="InParanoid" id="G4ZUX1"/>
<name>G4ZUX1_PHYSP</name>
<proteinExistence type="predicted"/>
<evidence type="ECO:0000313" key="2">
    <source>
        <dbReference type="EMBL" id="EGZ13595.1"/>
    </source>
</evidence>
<evidence type="ECO:0000256" key="1">
    <source>
        <dbReference type="SAM" id="MobiDB-lite"/>
    </source>
</evidence>
<evidence type="ECO:0000313" key="3">
    <source>
        <dbReference type="Proteomes" id="UP000002640"/>
    </source>
</evidence>
<feature type="region of interest" description="Disordered" evidence="1">
    <location>
        <begin position="34"/>
        <end position="58"/>
    </location>
</feature>
<dbReference type="GeneID" id="20646989"/>
<reference evidence="2 3" key="1">
    <citation type="journal article" date="2006" name="Science">
        <title>Phytophthora genome sequences uncover evolutionary origins and mechanisms of pathogenesis.</title>
        <authorList>
            <person name="Tyler B.M."/>
            <person name="Tripathy S."/>
            <person name="Zhang X."/>
            <person name="Dehal P."/>
            <person name="Jiang R.H."/>
            <person name="Aerts A."/>
            <person name="Arredondo F.D."/>
            <person name="Baxter L."/>
            <person name="Bensasson D."/>
            <person name="Beynon J.L."/>
            <person name="Chapman J."/>
            <person name="Damasceno C.M."/>
            <person name="Dorrance A.E."/>
            <person name="Dou D."/>
            <person name="Dickerman A.W."/>
            <person name="Dubchak I.L."/>
            <person name="Garbelotto M."/>
            <person name="Gijzen M."/>
            <person name="Gordon S.G."/>
            <person name="Govers F."/>
            <person name="Grunwald N.J."/>
            <person name="Huang W."/>
            <person name="Ivors K.L."/>
            <person name="Jones R.W."/>
            <person name="Kamoun S."/>
            <person name="Krampis K."/>
            <person name="Lamour K.H."/>
            <person name="Lee M.K."/>
            <person name="McDonald W.H."/>
            <person name="Medina M."/>
            <person name="Meijer H.J."/>
            <person name="Nordberg E.K."/>
            <person name="Maclean D.J."/>
            <person name="Ospina-Giraldo M.D."/>
            <person name="Morris P.F."/>
            <person name="Phuntumart V."/>
            <person name="Putnam N.H."/>
            <person name="Rash S."/>
            <person name="Rose J.K."/>
            <person name="Sakihama Y."/>
            <person name="Salamov A.A."/>
            <person name="Savidor A."/>
            <person name="Scheuring C.F."/>
            <person name="Smith B.M."/>
            <person name="Sobral B.W."/>
            <person name="Terry A."/>
            <person name="Torto-Alalibo T.A."/>
            <person name="Win J."/>
            <person name="Xu Z."/>
            <person name="Zhang H."/>
            <person name="Grigoriev I.V."/>
            <person name="Rokhsar D.S."/>
            <person name="Boore J.L."/>
        </authorList>
    </citation>
    <scope>NUCLEOTIDE SEQUENCE [LARGE SCALE GENOMIC DNA]</scope>
    <source>
        <strain evidence="2 3">P6497</strain>
    </source>
</reference>
<feature type="compositionally biased region" description="Basic and acidic residues" evidence="1">
    <location>
        <begin position="228"/>
        <end position="238"/>
    </location>
</feature>
<sequence>MNAIELTAVAAMALPPLHPGCQSELLDMELEDAAAGRGTPARRLHETTPPLQEEGGRGCARRVKRGTPLVIVSRRGGARLDAFDVARARGCKENRRSVELTVGTAELRPSYGKCHPSEFRCAGDDFGVCCALGPCSRTTVRGGSFCFPAHELFVHDGGRPAHVRPRRSIDLEYSTTTTDSSSPTLRAARHTVLSKLYDEDSESSLAALPSGQHVLGAPVRTPRTRYKKEKDISWHPSP</sequence>
<organism evidence="2 3">
    <name type="scientific">Phytophthora sojae (strain P6497)</name>
    <name type="common">Soybean stem and root rot agent</name>
    <name type="synonym">Phytophthora megasperma f. sp. glycines</name>
    <dbReference type="NCBI Taxonomy" id="1094619"/>
    <lineage>
        <taxon>Eukaryota</taxon>
        <taxon>Sar</taxon>
        <taxon>Stramenopiles</taxon>
        <taxon>Oomycota</taxon>
        <taxon>Peronosporomycetes</taxon>
        <taxon>Peronosporales</taxon>
        <taxon>Peronosporaceae</taxon>
        <taxon>Phytophthora</taxon>
    </lineage>
</organism>